<keyword evidence="3" id="KW-0436">Ligase</keyword>
<dbReference type="SUPFAM" id="SSF51230">
    <property type="entry name" value="Single hybrid motif"/>
    <property type="match status" value="1"/>
</dbReference>
<dbReference type="PROSITE" id="PS50979">
    <property type="entry name" value="BC"/>
    <property type="match status" value="1"/>
</dbReference>
<evidence type="ECO:0000313" key="13">
    <source>
        <dbReference type="Proteomes" id="UP001596058"/>
    </source>
</evidence>
<evidence type="ECO:0000259" key="11">
    <source>
        <dbReference type="PROSITE" id="PS50979"/>
    </source>
</evidence>
<keyword evidence="5 7" id="KW-0067">ATP-binding</keyword>
<dbReference type="SUPFAM" id="SSF56059">
    <property type="entry name" value="Glutathione synthetase ATP-binding domain-like"/>
    <property type="match status" value="1"/>
</dbReference>
<comment type="cofactor">
    <cofactor evidence="1">
        <name>biotin</name>
        <dbReference type="ChEBI" id="CHEBI:57586"/>
    </cofactor>
</comment>
<feature type="domain" description="Biotin carboxylation" evidence="11">
    <location>
        <begin position="1"/>
        <end position="443"/>
    </location>
</feature>
<evidence type="ECO:0000256" key="8">
    <source>
        <dbReference type="SAM" id="MobiDB-lite"/>
    </source>
</evidence>
<proteinExistence type="predicted"/>
<dbReference type="EMBL" id="JBHSPA010000027">
    <property type="protein sequence ID" value="MFC5826675.1"/>
    <property type="molecule type" value="Genomic_DNA"/>
</dbReference>
<dbReference type="InterPro" id="IPR011761">
    <property type="entry name" value="ATP-grasp"/>
</dbReference>
<dbReference type="InterPro" id="IPR005482">
    <property type="entry name" value="Biotin_COase_C"/>
</dbReference>
<dbReference type="InterPro" id="IPR013815">
    <property type="entry name" value="ATP_grasp_subdomain_1"/>
</dbReference>
<comment type="caution">
    <text evidence="12">The sequence shown here is derived from an EMBL/GenBank/DDBJ whole genome shotgun (WGS) entry which is preliminary data.</text>
</comment>
<evidence type="ECO:0000256" key="4">
    <source>
        <dbReference type="ARBA" id="ARBA00022741"/>
    </source>
</evidence>
<dbReference type="Gene3D" id="3.30.470.20">
    <property type="entry name" value="ATP-grasp fold, B domain"/>
    <property type="match status" value="1"/>
</dbReference>
<dbReference type="RefSeq" id="WP_379516190.1">
    <property type="nucleotide sequence ID" value="NZ_JBHSPA010000027.1"/>
</dbReference>
<dbReference type="InterPro" id="IPR000089">
    <property type="entry name" value="Biotin_lipoyl"/>
</dbReference>
<evidence type="ECO:0000256" key="5">
    <source>
        <dbReference type="ARBA" id="ARBA00022840"/>
    </source>
</evidence>
<evidence type="ECO:0000259" key="9">
    <source>
        <dbReference type="PROSITE" id="PS50968"/>
    </source>
</evidence>
<sequence length="581" mass="61193">MRKVLIANRGEIAVRVARACQDAGIGSVAVYADQDLDALHARVADEAYALGGQSPAETYLDIGKLLDVARRSGADAVHPGYGFLAENASFAEAVIDAGLVWIGPPPAAIAALGDKVKARHIAQKVGAPLVAGTKDPVSGVSEVVAFAEEHGLPIAIKAAYGGGGRGIKVARTLEEVPELYESAVREAVAAFGRGECFVERYLDRPRHVETQCLADHEGNVVVVSTRDCSLQRRHQKLVEEAPAPFMNEEQIAVLYTSSKAILKEAGYVGAGTCEFLVGQDGTISFLEVNTRLQVEHPVTEEVSGIDLVREMFRIADGETLGYGDPELRGHSIEFRINAEDAGRNFLPAPGTLSTMRPPAGPGVRLDAGYEAGMTVPGTFDSLVAKLVVTGRTRQEALERSRRALAEFEITGMPTVLPFHRAVVSDPAFTSSPFSVHTRWIETEWDNPVEPYDGDVETGAAGARETVTVEVGGKRMEVVLPAGLGAAAPAPAANKAPRRGGGGARKSMAGGDSLISPMQGTIVKIVASDGDTVTEGDTVVVLEAMKMEQPLTAHKSGTITGLTAAVGQTVTSGATICEIKDT</sequence>
<evidence type="ECO:0000256" key="3">
    <source>
        <dbReference type="ARBA" id="ARBA00022598"/>
    </source>
</evidence>
<dbReference type="Proteomes" id="UP001596058">
    <property type="component" value="Unassembled WGS sequence"/>
</dbReference>
<feature type="region of interest" description="Disordered" evidence="8">
    <location>
        <begin position="487"/>
        <end position="506"/>
    </location>
</feature>
<reference evidence="13" key="1">
    <citation type="journal article" date="2019" name="Int. J. Syst. Evol. Microbiol.">
        <title>The Global Catalogue of Microorganisms (GCM) 10K type strain sequencing project: providing services to taxonomists for standard genome sequencing and annotation.</title>
        <authorList>
            <consortium name="The Broad Institute Genomics Platform"/>
            <consortium name="The Broad Institute Genome Sequencing Center for Infectious Disease"/>
            <person name="Wu L."/>
            <person name="Ma J."/>
        </authorList>
    </citation>
    <scope>NUCLEOTIDE SEQUENCE [LARGE SCALE GENOMIC DNA]</scope>
    <source>
        <strain evidence="13">CCUG 53903</strain>
    </source>
</reference>
<dbReference type="EC" id="6.3.4.14" evidence="2"/>
<dbReference type="Pfam" id="PF02786">
    <property type="entry name" value="CPSase_L_D2"/>
    <property type="match status" value="1"/>
</dbReference>
<dbReference type="Gene3D" id="3.30.1490.20">
    <property type="entry name" value="ATP-grasp fold, A domain"/>
    <property type="match status" value="1"/>
</dbReference>
<dbReference type="InterPro" id="IPR005481">
    <property type="entry name" value="BC-like_N"/>
</dbReference>
<dbReference type="InterPro" id="IPR016185">
    <property type="entry name" value="PreATP-grasp_dom_sf"/>
</dbReference>
<dbReference type="PROSITE" id="PS50968">
    <property type="entry name" value="BIOTINYL_LIPOYL"/>
    <property type="match status" value="1"/>
</dbReference>
<dbReference type="InterPro" id="IPR050856">
    <property type="entry name" value="Biotin_carboxylase_complex"/>
</dbReference>
<dbReference type="Gene3D" id="3.40.50.20">
    <property type="match status" value="1"/>
</dbReference>
<dbReference type="PROSITE" id="PS00188">
    <property type="entry name" value="BIOTIN"/>
    <property type="match status" value="1"/>
</dbReference>
<name>A0ABW1CPQ2_9ACTN</name>
<keyword evidence="4 7" id="KW-0547">Nucleotide-binding</keyword>
<protein>
    <recommendedName>
        <fullName evidence="2">biotin carboxylase</fullName>
        <ecNumber evidence="2">6.3.4.14</ecNumber>
    </recommendedName>
</protein>
<dbReference type="SMART" id="SM00878">
    <property type="entry name" value="Biotin_carb_C"/>
    <property type="match status" value="1"/>
</dbReference>
<dbReference type="PROSITE" id="PS50975">
    <property type="entry name" value="ATP_GRASP"/>
    <property type="match status" value="1"/>
</dbReference>
<organism evidence="12 13">
    <name type="scientific">Nonomuraea insulae</name>
    <dbReference type="NCBI Taxonomy" id="1616787"/>
    <lineage>
        <taxon>Bacteria</taxon>
        <taxon>Bacillati</taxon>
        <taxon>Actinomycetota</taxon>
        <taxon>Actinomycetes</taxon>
        <taxon>Streptosporangiales</taxon>
        <taxon>Streptosporangiaceae</taxon>
        <taxon>Nonomuraea</taxon>
    </lineage>
</organism>
<dbReference type="InterPro" id="IPR001882">
    <property type="entry name" value="Biotin_BS"/>
</dbReference>
<dbReference type="Gene3D" id="2.40.50.100">
    <property type="match status" value="1"/>
</dbReference>
<evidence type="ECO:0000256" key="2">
    <source>
        <dbReference type="ARBA" id="ARBA00013263"/>
    </source>
</evidence>
<accession>A0ABW1CPQ2</accession>
<feature type="domain" description="Lipoyl-binding" evidence="9">
    <location>
        <begin position="502"/>
        <end position="579"/>
    </location>
</feature>
<dbReference type="InterPro" id="IPR011764">
    <property type="entry name" value="Biotin_carboxylation_dom"/>
</dbReference>
<dbReference type="PANTHER" id="PTHR18866">
    <property type="entry name" value="CARBOXYLASE:PYRUVATE/ACETYL-COA/PROPIONYL-COA CARBOXYLASE"/>
    <property type="match status" value="1"/>
</dbReference>
<feature type="domain" description="ATP-grasp" evidence="10">
    <location>
        <begin position="119"/>
        <end position="316"/>
    </location>
</feature>
<dbReference type="PROSITE" id="PS00867">
    <property type="entry name" value="CPSASE_2"/>
    <property type="match status" value="1"/>
</dbReference>
<keyword evidence="6" id="KW-0092">Biotin</keyword>
<evidence type="ECO:0000256" key="1">
    <source>
        <dbReference type="ARBA" id="ARBA00001953"/>
    </source>
</evidence>
<dbReference type="InterPro" id="IPR011053">
    <property type="entry name" value="Single_hybrid_motif"/>
</dbReference>
<dbReference type="SUPFAM" id="SSF52440">
    <property type="entry name" value="PreATP-grasp domain"/>
    <property type="match status" value="1"/>
</dbReference>
<dbReference type="SUPFAM" id="SSF51246">
    <property type="entry name" value="Rudiment single hybrid motif"/>
    <property type="match status" value="1"/>
</dbReference>
<dbReference type="CDD" id="cd06850">
    <property type="entry name" value="biotinyl_domain"/>
    <property type="match status" value="1"/>
</dbReference>
<evidence type="ECO:0000313" key="12">
    <source>
        <dbReference type="EMBL" id="MFC5826675.1"/>
    </source>
</evidence>
<dbReference type="PANTHER" id="PTHR18866:SF33">
    <property type="entry name" value="METHYLCROTONOYL-COA CARBOXYLASE SUBUNIT ALPHA, MITOCHONDRIAL-RELATED"/>
    <property type="match status" value="1"/>
</dbReference>
<dbReference type="InterPro" id="IPR011054">
    <property type="entry name" value="Rudment_hybrid_motif"/>
</dbReference>
<dbReference type="Pfam" id="PF00289">
    <property type="entry name" value="Biotin_carb_N"/>
    <property type="match status" value="1"/>
</dbReference>
<evidence type="ECO:0000256" key="7">
    <source>
        <dbReference type="PROSITE-ProRule" id="PRU00409"/>
    </source>
</evidence>
<dbReference type="InterPro" id="IPR005479">
    <property type="entry name" value="CPAse_ATP-bd"/>
</dbReference>
<keyword evidence="13" id="KW-1185">Reference proteome</keyword>
<gene>
    <name evidence="12" type="ORF">ACFPZ3_22630</name>
</gene>
<evidence type="ECO:0000259" key="10">
    <source>
        <dbReference type="PROSITE" id="PS50975"/>
    </source>
</evidence>
<dbReference type="Pfam" id="PF00364">
    <property type="entry name" value="Biotin_lipoyl"/>
    <property type="match status" value="1"/>
</dbReference>
<evidence type="ECO:0000256" key="6">
    <source>
        <dbReference type="ARBA" id="ARBA00023267"/>
    </source>
</evidence>
<dbReference type="Pfam" id="PF02785">
    <property type="entry name" value="Biotin_carb_C"/>
    <property type="match status" value="1"/>
</dbReference>